<reference evidence="1 2" key="2">
    <citation type="journal article" date="2018" name="New Phytol.">
        <title>High intraspecific genome diversity in the model arbuscular mycorrhizal symbiont Rhizophagus irregularis.</title>
        <authorList>
            <person name="Chen E.C.H."/>
            <person name="Morin E."/>
            <person name="Beaudet D."/>
            <person name="Noel J."/>
            <person name="Yildirir G."/>
            <person name="Ndikumana S."/>
            <person name="Charron P."/>
            <person name="St-Onge C."/>
            <person name="Giorgi J."/>
            <person name="Kruger M."/>
            <person name="Marton T."/>
            <person name="Ropars J."/>
            <person name="Grigoriev I.V."/>
            <person name="Hainaut M."/>
            <person name="Henrissat B."/>
            <person name="Roux C."/>
            <person name="Martin F."/>
            <person name="Corradi N."/>
        </authorList>
    </citation>
    <scope>NUCLEOTIDE SEQUENCE [LARGE SCALE GENOMIC DNA]</scope>
    <source>
        <strain evidence="1 2">DAOM 197198</strain>
    </source>
</reference>
<dbReference type="EMBL" id="AUPC02000011">
    <property type="protein sequence ID" value="POG81361.1"/>
    <property type="molecule type" value="Genomic_DNA"/>
</dbReference>
<keyword evidence="2" id="KW-1185">Reference proteome</keyword>
<comment type="caution">
    <text evidence="1">The sequence shown here is derived from an EMBL/GenBank/DDBJ whole genome shotgun (WGS) entry which is preliminary data.</text>
</comment>
<evidence type="ECO:0000313" key="2">
    <source>
        <dbReference type="Proteomes" id="UP000018888"/>
    </source>
</evidence>
<gene>
    <name evidence="1" type="ORF">GLOIN_2v1763257</name>
</gene>
<proteinExistence type="predicted"/>
<evidence type="ECO:0000313" key="1">
    <source>
        <dbReference type="EMBL" id="POG81361.1"/>
    </source>
</evidence>
<sequence>MDQWIPRYLHLSMLKSSPEQGLSNEPKIIENGSVNLDIFASKDVSLPNTLSKPSTIIQVSKNVTAQNQSNAILQEANARLCEYTNLSKVATSLVLYSQFASFKD</sequence>
<reference evidence="1 2" key="1">
    <citation type="journal article" date="2013" name="Proc. Natl. Acad. Sci. U.S.A.">
        <title>Genome of an arbuscular mycorrhizal fungus provides insight into the oldest plant symbiosis.</title>
        <authorList>
            <person name="Tisserant E."/>
            <person name="Malbreil M."/>
            <person name="Kuo A."/>
            <person name="Kohler A."/>
            <person name="Symeonidi A."/>
            <person name="Balestrini R."/>
            <person name="Charron P."/>
            <person name="Duensing N."/>
            <person name="Frei Dit Frey N."/>
            <person name="Gianinazzi-Pearson V."/>
            <person name="Gilbert L.B."/>
            <person name="Handa Y."/>
            <person name="Herr J.R."/>
            <person name="Hijri M."/>
            <person name="Koul R."/>
            <person name="Kawaguchi M."/>
            <person name="Krajinski F."/>
            <person name="Lammers P.J."/>
            <person name="Masclaux F.G."/>
            <person name="Murat C."/>
            <person name="Morin E."/>
            <person name="Ndikumana S."/>
            <person name="Pagni M."/>
            <person name="Petitpierre D."/>
            <person name="Requena N."/>
            <person name="Rosikiewicz P."/>
            <person name="Riley R."/>
            <person name="Saito K."/>
            <person name="San Clemente H."/>
            <person name="Shapiro H."/>
            <person name="van Tuinen D."/>
            <person name="Becard G."/>
            <person name="Bonfante P."/>
            <person name="Paszkowski U."/>
            <person name="Shachar-Hill Y.Y."/>
            <person name="Tuskan G.A."/>
            <person name="Young P.W."/>
            <person name="Sanders I.R."/>
            <person name="Henrissat B."/>
            <person name="Rensing S.A."/>
            <person name="Grigoriev I.V."/>
            <person name="Corradi N."/>
            <person name="Roux C."/>
            <person name="Martin F."/>
        </authorList>
    </citation>
    <scope>NUCLEOTIDE SEQUENCE [LARGE SCALE GENOMIC DNA]</scope>
    <source>
        <strain evidence="1 2">DAOM 197198</strain>
    </source>
</reference>
<accession>A0A2P4QUP9</accession>
<dbReference type="AlphaFoldDB" id="A0A2P4QUP9"/>
<protein>
    <submittedName>
        <fullName evidence="1">Uncharacterized protein</fullName>
    </submittedName>
</protein>
<name>A0A2P4QUP9_RHIID</name>
<organism evidence="1 2">
    <name type="scientific">Rhizophagus irregularis (strain DAOM 181602 / DAOM 197198 / MUCL 43194)</name>
    <name type="common">Arbuscular mycorrhizal fungus</name>
    <name type="synonym">Glomus intraradices</name>
    <dbReference type="NCBI Taxonomy" id="747089"/>
    <lineage>
        <taxon>Eukaryota</taxon>
        <taxon>Fungi</taxon>
        <taxon>Fungi incertae sedis</taxon>
        <taxon>Mucoromycota</taxon>
        <taxon>Glomeromycotina</taxon>
        <taxon>Glomeromycetes</taxon>
        <taxon>Glomerales</taxon>
        <taxon>Glomeraceae</taxon>
        <taxon>Rhizophagus</taxon>
    </lineage>
</organism>
<dbReference type="Proteomes" id="UP000018888">
    <property type="component" value="Unassembled WGS sequence"/>
</dbReference>